<organism evidence="5 6">
    <name type="scientific">Mucilaginibacter defluvii</name>
    <dbReference type="NCBI Taxonomy" id="1196019"/>
    <lineage>
        <taxon>Bacteria</taxon>
        <taxon>Pseudomonadati</taxon>
        <taxon>Bacteroidota</taxon>
        <taxon>Sphingobacteriia</taxon>
        <taxon>Sphingobacteriales</taxon>
        <taxon>Sphingobacteriaceae</taxon>
        <taxon>Mucilaginibacter</taxon>
    </lineage>
</organism>
<gene>
    <name evidence="5" type="ORF">GCM10023313_31200</name>
</gene>
<name>A0ABP9G1H0_9SPHI</name>
<comment type="similarity">
    <text evidence="1">Belongs to the type-I restriction system S methylase family.</text>
</comment>
<dbReference type="InterPro" id="IPR052021">
    <property type="entry name" value="Type-I_RS_S_subunit"/>
</dbReference>
<evidence type="ECO:0000259" key="4">
    <source>
        <dbReference type="Pfam" id="PF01420"/>
    </source>
</evidence>
<evidence type="ECO:0000313" key="5">
    <source>
        <dbReference type="EMBL" id="GAA4924554.1"/>
    </source>
</evidence>
<evidence type="ECO:0000256" key="1">
    <source>
        <dbReference type="ARBA" id="ARBA00010923"/>
    </source>
</evidence>
<dbReference type="Gene3D" id="3.90.220.20">
    <property type="entry name" value="DNA methylase specificity domains"/>
    <property type="match status" value="2"/>
</dbReference>
<proteinExistence type="inferred from homology"/>
<dbReference type="RefSeq" id="WP_345332318.1">
    <property type="nucleotide sequence ID" value="NZ_BAABJI010000002.1"/>
</dbReference>
<dbReference type="PANTHER" id="PTHR30408">
    <property type="entry name" value="TYPE-1 RESTRICTION ENZYME ECOKI SPECIFICITY PROTEIN"/>
    <property type="match status" value="1"/>
</dbReference>
<dbReference type="InterPro" id="IPR044946">
    <property type="entry name" value="Restrct_endonuc_typeI_TRD_sf"/>
</dbReference>
<keyword evidence="2" id="KW-0680">Restriction system</keyword>
<keyword evidence="6" id="KW-1185">Reference proteome</keyword>
<evidence type="ECO:0000256" key="3">
    <source>
        <dbReference type="ARBA" id="ARBA00023125"/>
    </source>
</evidence>
<dbReference type="Proteomes" id="UP001501436">
    <property type="component" value="Unassembled WGS sequence"/>
</dbReference>
<evidence type="ECO:0000313" key="6">
    <source>
        <dbReference type="Proteomes" id="UP001501436"/>
    </source>
</evidence>
<sequence length="413" mass="47077">MSFDEWNKVTIESLVDENRGISYGIVQPGEFINSGGIPILKVNNLTERRFDLKDVSQVKPEIESKYSRTRLQGNEILVSLVGSLGFVFKVTNQQIGWNVVRAIGVLPIKEGINRDFIYWALKQPHVQKAFDYYATHTVQSTLNLKELREIQISLPSGNIQNQIATILSSLDDKIENNLATNQTLEEITCALFKEWFVNFNYPGADGNLKHSEVGDIPVSWEVGSLFDIADQVRENINPSKYPEKEFYHYSLPAFDTDELPSKDLGSNILSNKTAVKAYSVLFSKLNPRIPRIWSIGTIDEDSSVCSTEFIGFVPKRKYYYSYLNYLLKQPELIRKLTNIATGTSNSHQRIKPTDLFELEILIPDDEILKSFEKTVRPILETRFHKIIENQQLAATRNSLLPKLMSGEIKVNGY</sequence>
<evidence type="ECO:0000256" key="2">
    <source>
        <dbReference type="ARBA" id="ARBA00022747"/>
    </source>
</evidence>
<dbReference type="SUPFAM" id="SSF116734">
    <property type="entry name" value="DNA methylase specificity domain"/>
    <property type="match status" value="2"/>
</dbReference>
<dbReference type="EMBL" id="BAABJI010000002">
    <property type="protein sequence ID" value="GAA4924554.1"/>
    <property type="molecule type" value="Genomic_DNA"/>
</dbReference>
<dbReference type="InterPro" id="IPR000055">
    <property type="entry name" value="Restrct_endonuc_typeI_TRD"/>
</dbReference>
<keyword evidence="3" id="KW-0238">DNA-binding</keyword>
<feature type="domain" description="Type I restriction modification DNA specificity" evidence="4">
    <location>
        <begin position="5"/>
        <end position="185"/>
    </location>
</feature>
<dbReference type="PANTHER" id="PTHR30408:SF13">
    <property type="entry name" value="TYPE I RESTRICTION ENZYME HINDI SPECIFICITY SUBUNIT"/>
    <property type="match status" value="1"/>
</dbReference>
<comment type="caution">
    <text evidence="5">The sequence shown here is derived from an EMBL/GenBank/DDBJ whole genome shotgun (WGS) entry which is preliminary data.</text>
</comment>
<dbReference type="Pfam" id="PF01420">
    <property type="entry name" value="Methylase_S"/>
    <property type="match status" value="1"/>
</dbReference>
<reference evidence="6" key="1">
    <citation type="journal article" date="2019" name="Int. J. Syst. Evol. Microbiol.">
        <title>The Global Catalogue of Microorganisms (GCM) 10K type strain sequencing project: providing services to taxonomists for standard genome sequencing and annotation.</title>
        <authorList>
            <consortium name="The Broad Institute Genomics Platform"/>
            <consortium name="The Broad Institute Genome Sequencing Center for Infectious Disease"/>
            <person name="Wu L."/>
            <person name="Ma J."/>
        </authorList>
    </citation>
    <scope>NUCLEOTIDE SEQUENCE [LARGE SCALE GENOMIC DNA]</scope>
    <source>
        <strain evidence="6">JCM 18283</strain>
    </source>
</reference>
<accession>A0ABP9G1H0</accession>
<dbReference type="CDD" id="cd17256">
    <property type="entry name" value="RMtype1_S_EcoJA65PI-TRD1-CR1_like"/>
    <property type="match status" value="1"/>
</dbReference>
<protein>
    <recommendedName>
        <fullName evidence="4">Type I restriction modification DNA specificity domain-containing protein</fullName>
    </recommendedName>
</protein>